<sequence length="73" mass="8663">MQYKNKLTPRKLTTTPSEQNLSLSQVPPLLLKQKKMWTARDSRTIEVEQSLKKLNNADDMQNWESFLNERNTR</sequence>
<proteinExistence type="predicted"/>
<feature type="compositionally biased region" description="Polar residues" evidence="1">
    <location>
        <begin position="11"/>
        <end position="20"/>
    </location>
</feature>
<feature type="region of interest" description="Disordered" evidence="1">
    <location>
        <begin position="1"/>
        <end position="20"/>
    </location>
</feature>
<keyword evidence="2" id="KW-1185">Reference proteome</keyword>
<protein>
    <submittedName>
        <fullName evidence="3">Uncharacterized protein</fullName>
    </submittedName>
</protein>
<dbReference type="AlphaFoldDB" id="A0A915JS04"/>
<evidence type="ECO:0000256" key="1">
    <source>
        <dbReference type="SAM" id="MobiDB-lite"/>
    </source>
</evidence>
<name>A0A915JS04_ROMCU</name>
<evidence type="ECO:0000313" key="2">
    <source>
        <dbReference type="Proteomes" id="UP000887565"/>
    </source>
</evidence>
<reference evidence="3" key="1">
    <citation type="submission" date="2022-11" db="UniProtKB">
        <authorList>
            <consortium name="WormBaseParasite"/>
        </authorList>
    </citation>
    <scope>IDENTIFICATION</scope>
</reference>
<accession>A0A915JS04</accession>
<organism evidence="2 3">
    <name type="scientific">Romanomermis culicivorax</name>
    <name type="common">Nematode worm</name>
    <dbReference type="NCBI Taxonomy" id="13658"/>
    <lineage>
        <taxon>Eukaryota</taxon>
        <taxon>Metazoa</taxon>
        <taxon>Ecdysozoa</taxon>
        <taxon>Nematoda</taxon>
        <taxon>Enoplea</taxon>
        <taxon>Dorylaimia</taxon>
        <taxon>Mermithida</taxon>
        <taxon>Mermithoidea</taxon>
        <taxon>Mermithidae</taxon>
        <taxon>Romanomermis</taxon>
    </lineage>
</organism>
<evidence type="ECO:0000313" key="3">
    <source>
        <dbReference type="WBParaSite" id="nRc.2.0.1.t29016-RA"/>
    </source>
</evidence>
<dbReference type="WBParaSite" id="nRc.2.0.1.t29016-RA">
    <property type="protein sequence ID" value="nRc.2.0.1.t29016-RA"/>
    <property type="gene ID" value="nRc.2.0.1.g29016"/>
</dbReference>
<dbReference type="Proteomes" id="UP000887565">
    <property type="component" value="Unplaced"/>
</dbReference>